<reference evidence="1 2" key="1">
    <citation type="submission" date="2022-05" db="EMBL/GenBank/DDBJ databases">
        <title>Novel Pseudomonas spp. Isolated from a Rainbow Trout Aquaculture Facility.</title>
        <authorList>
            <person name="Testerman T."/>
            <person name="Graf J."/>
        </authorList>
    </citation>
    <scope>NUCLEOTIDE SEQUENCE [LARGE SCALE GENOMIC DNA]</scope>
    <source>
        <strain evidence="1 2">ID1025</strain>
    </source>
</reference>
<evidence type="ECO:0000313" key="2">
    <source>
        <dbReference type="Proteomes" id="UP001148184"/>
    </source>
</evidence>
<keyword evidence="2" id="KW-1185">Reference proteome</keyword>
<dbReference type="RefSeq" id="WP_273891127.1">
    <property type="nucleotide sequence ID" value="NZ_JAMDGP010000005.1"/>
</dbReference>
<sequence length="78" mass="8394">MDIAKRNKIVARASGITLGQVESYLTEVVVRPDGSWLAYFGQEVERDSEVAGKLPASKTVEISKEAVRSGGGFDHDNG</sequence>
<name>A0ABT5P284_9PSED</name>
<dbReference type="EMBL" id="JAMDGZ010000001">
    <property type="protein sequence ID" value="MDD1012214.1"/>
    <property type="molecule type" value="Genomic_DNA"/>
</dbReference>
<gene>
    <name evidence="1" type="ORF">M5G17_00750</name>
</gene>
<accession>A0ABT5P284</accession>
<evidence type="ECO:0000313" key="1">
    <source>
        <dbReference type="EMBL" id="MDD1012214.1"/>
    </source>
</evidence>
<dbReference type="Proteomes" id="UP001148184">
    <property type="component" value="Unassembled WGS sequence"/>
</dbReference>
<protein>
    <submittedName>
        <fullName evidence="1">Uncharacterized protein</fullName>
    </submittedName>
</protein>
<comment type="caution">
    <text evidence="1">The sequence shown here is derived from an EMBL/GenBank/DDBJ whole genome shotgun (WGS) entry which is preliminary data.</text>
</comment>
<organism evidence="1 2">
    <name type="scientific">Pseudomonas rubra</name>
    <dbReference type="NCBI Taxonomy" id="2942627"/>
    <lineage>
        <taxon>Bacteria</taxon>
        <taxon>Pseudomonadati</taxon>
        <taxon>Pseudomonadota</taxon>
        <taxon>Gammaproteobacteria</taxon>
        <taxon>Pseudomonadales</taxon>
        <taxon>Pseudomonadaceae</taxon>
        <taxon>Pseudomonas</taxon>
    </lineage>
</organism>
<proteinExistence type="predicted"/>